<keyword evidence="2" id="KW-1185">Reference proteome</keyword>
<organism evidence="1 2">
    <name type="scientific">Chondrus crispus</name>
    <name type="common">Carrageen Irish moss</name>
    <name type="synonym">Polymorpha crispa</name>
    <dbReference type="NCBI Taxonomy" id="2769"/>
    <lineage>
        <taxon>Eukaryota</taxon>
        <taxon>Rhodophyta</taxon>
        <taxon>Florideophyceae</taxon>
        <taxon>Rhodymeniophycidae</taxon>
        <taxon>Gigartinales</taxon>
        <taxon>Gigartinaceae</taxon>
        <taxon>Chondrus</taxon>
    </lineage>
</organism>
<dbReference type="Gramene" id="CDF34521">
    <property type="protein sequence ID" value="CDF34521"/>
    <property type="gene ID" value="CHC_T00002886001"/>
</dbReference>
<dbReference type="Proteomes" id="UP000012073">
    <property type="component" value="Unassembled WGS sequence"/>
</dbReference>
<dbReference type="AlphaFoldDB" id="R7QAU8"/>
<dbReference type="GeneID" id="17322052"/>
<protein>
    <submittedName>
        <fullName evidence="1">Uncharacterized protein</fullName>
    </submittedName>
</protein>
<dbReference type="KEGG" id="ccp:CHC_T00002886001"/>
<name>R7QAU8_CHOCR</name>
<dbReference type="RefSeq" id="XP_005714340.1">
    <property type="nucleotide sequence ID" value="XM_005714283.1"/>
</dbReference>
<reference evidence="2" key="1">
    <citation type="journal article" date="2013" name="Proc. Natl. Acad. Sci. U.S.A.">
        <title>Genome structure and metabolic features in the red seaweed Chondrus crispus shed light on evolution of the Archaeplastida.</title>
        <authorList>
            <person name="Collen J."/>
            <person name="Porcel B."/>
            <person name="Carre W."/>
            <person name="Ball S.G."/>
            <person name="Chaparro C."/>
            <person name="Tonon T."/>
            <person name="Barbeyron T."/>
            <person name="Michel G."/>
            <person name="Noel B."/>
            <person name="Valentin K."/>
            <person name="Elias M."/>
            <person name="Artiguenave F."/>
            <person name="Arun A."/>
            <person name="Aury J.M."/>
            <person name="Barbosa-Neto J.F."/>
            <person name="Bothwell J.H."/>
            <person name="Bouget F.Y."/>
            <person name="Brillet L."/>
            <person name="Cabello-Hurtado F."/>
            <person name="Capella-Gutierrez S."/>
            <person name="Charrier B."/>
            <person name="Cladiere L."/>
            <person name="Cock J.M."/>
            <person name="Coelho S.M."/>
            <person name="Colleoni C."/>
            <person name="Czjzek M."/>
            <person name="Da Silva C."/>
            <person name="Delage L."/>
            <person name="Denoeud F."/>
            <person name="Deschamps P."/>
            <person name="Dittami S.M."/>
            <person name="Gabaldon T."/>
            <person name="Gachon C.M."/>
            <person name="Groisillier A."/>
            <person name="Herve C."/>
            <person name="Jabbari K."/>
            <person name="Katinka M."/>
            <person name="Kloareg B."/>
            <person name="Kowalczyk N."/>
            <person name="Labadie K."/>
            <person name="Leblanc C."/>
            <person name="Lopez P.J."/>
            <person name="McLachlan D.H."/>
            <person name="Meslet-Cladiere L."/>
            <person name="Moustafa A."/>
            <person name="Nehr Z."/>
            <person name="Nyvall Collen P."/>
            <person name="Panaud O."/>
            <person name="Partensky F."/>
            <person name="Poulain J."/>
            <person name="Rensing S.A."/>
            <person name="Rousvoal S."/>
            <person name="Samson G."/>
            <person name="Symeonidi A."/>
            <person name="Weissenbach J."/>
            <person name="Zambounis A."/>
            <person name="Wincker P."/>
            <person name="Boyen C."/>
        </authorList>
    </citation>
    <scope>NUCLEOTIDE SEQUENCE [LARGE SCALE GENOMIC DNA]</scope>
    <source>
        <strain evidence="2">cv. Stackhouse</strain>
    </source>
</reference>
<evidence type="ECO:0000313" key="1">
    <source>
        <dbReference type="EMBL" id="CDF34521.1"/>
    </source>
</evidence>
<dbReference type="EMBL" id="HG001695">
    <property type="protein sequence ID" value="CDF34521.1"/>
    <property type="molecule type" value="Genomic_DNA"/>
</dbReference>
<accession>R7QAU8</accession>
<gene>
    <name evidence="1" type="ORF">CHC_T00002886001</name>
</gene>
<evidence type="ECO:0000313" key="2">
    <source>
        <dbReference type="Proteomes" id="UP000012073"/>
    </source>
</evidence>
<proteinExistence type="predicted"/>
<sequence length="60" mass="7124">MPLFFGPIRHWQFCHWRFCHGNTLIKLLHFFHALGHTCANMSFSVLVQPLHCRNTPVIHK</sequence>